<feature type="region of interest" description="Disordered" evidence="5">
    <location>
        <begin position="309"/>
        <end position="365"/>
    </location>
</feature>
<dbReference type="InterPro" id="IPR000425">
    <property type="entry name" value="MIP"/>
</dbReference>
<proteinExistence type="predicted"/>
<keyword evidence="2 6" id="KW-0812">Transmembrane</keyword>
<keyword evidence="8" id="KW-1185">Reference proteome</keyword>
<dbReference type="GO" id="GO:0015267">
    <property type="term" value="F:channel activity"/>
    <property type="evidence" value="ECO:0007669"/>
    <property type="project" value="InterPro"/>
</dbReference>
<dbReference type="PANTHER" id="PTHR33737">
    <property type="entry name" value="OS05G0121800 PROTEIN"/>
    <property type="match status" value="1"/>
</dbReference>
<feature type="compositionally biased region" description="Polar residues" evidence="5">
    <location>
        <begin position="529"/>
        <end position="540"/>
    </location>
</feature>
<dbReference type="Pfam" id="PF00230">
    <property type="entry name" value="MIP"/>
    <property type="match status" value="1"/>
</dbReference>
<keyword evidence="3 6" id="KW-1133">Transmembrane helix</keyword>
<evidence type="ECO:0000256" key="4">
    <source>
        <dbReference type="ARBA" id="ARBA00023136"/>
    </source>
</evidence>
<sequence>MAKEVEETVVTEQEFSAKDYHDPPPAPLVDVVELTKWSFYRAIIAEFIATLLFLYITVLTVIDYKSQIDPIKNPDQCGGVGILGIAWAFGGMIFVLVYCTASISDSREPENAVEKLEQREQKVLFHESTELGRASNLRKSLDWDTAFFTSAGLLDPEELFIINKGFEKVEADLLPVTQEDLCMWRYAHRESTLDSDDFSLDSNQSTEVDLFEEIRASIEKSNIMSNICKSVCKSGVGEAHKGETHSLKKLDDISQNRDAKKNMVSVGQRKKISLGADHVKRGNKVATLGSGKDLVSKKSGLGNSCCSTSSTTSLESSSSVSLTTSNDSSASCSPSGSASSLKSSSNSRRKADSRKSRLAASSSTSKTPLRCLLGDKIVLENPGLSTPSLSMSNHSSNDPAKSTRNFKPSGLRMPSPKIGFFDEDAKKNGEANSFPHKSPKILSKMNMASVGQRKKISLGADHVKMGNKVATLGSGKDFILSKKSGLGNSCSTSSTTSLESSSSVSVTTSSASSLKSSSNSRRKADSRKSSLAASGSTSKTPLRCSLGDKIVLENPGLSTPSLSMSNHSSYESPASSIDGWSSESSSTAHQSSNCLEVSFHTSTSRGACLGNDATQALNFQSFPHDECFDDQESHQTRFPNLCLEVVRGIANDLAKSTRNFKPSGLRMPSPRIGFFDEDKAMLSTIGRDFQFHFGAQSALPNISGVTNRKRPDKLQTTGILLENGDTKLGSLQNGVINPSLNAIRRYAAQNQELDKNSPKMSSTSATSRNLPGKTLKGQTDASPQLCRENCSRSSKLIDGGHNSKKLGLHSSLKAERKRTEGILKNEIGGESKRPMTKEHGRANRRPLENDPHSLHDNKKENIPSFEDHVNGSNRCLEVIDLNKGVVIELEGKRGCSHSHLGDNLAENDRAPMYSSSFSKEYLFPRQQVSPNMENAAVTEVSH</sequence>
<comment type="caution">
    <text evidence="7">The sequence shown here is derived from an EMBL/GenBank/DDBJ whole genome shotgun (WGS) entry which is preliminary data.</text>
</comment>
<feature type="compositionally biased region" description="Polar residues" evidence="5">
    <location>
        <begin position="557"/>
        <end position="574"/>
    </location>
</feature>
<evidence type="ECO:0000313" key="7">
    <source>
        <dbReference type="EMBL" id="THF96001.1"/>
    </source>
</evidence>
<evidence type="ECO:0000256" key="3">
    <source>
        <dbReference type="ARBA" id="ARBA00022989"/>
    </source>
</evidence>
<dbReference type="SUPFAM" id="SSF81338">
    <property type="entry name" value="Aquaporin-like"/>
    <property type="match status" value="1"/>
</dbReference>
<dbReference type="Gene3D" id="1.20.1080.10">
    <property type="entry name" value="Glycerol uptake facilitator protein"/>
    <property type="match status" value="1"/>
</dbReference>
<dbReference type="PANTHER" id="PTHR33737:SF16">
    <property type="entry name" value="DUF3741 DOMAIN-CONTAINING PROTEIN"/>
    <property type="match status" value="1"/>
</dbReference>
<feature type="compositionally biased region" description="Low complexity" evidence="5">
    <location>
        <begin position="309"/>
        <end position="346"/>
    </location>
</feature>
<protein>
    <submittedName>
        <fullName evidence="7">Uncharacterized protein</fullName>
    </submittedName>
</protein>
<dbReference type="InterPro" id="IPR023271">
    <property type="entry name" value="Aquaporin-like"/>
</dbReference>
<evidence type="ECO:0000256" key="2">
    <source>
        <dbReference type="ARBA" id="ARBA00022692"/>
    </source>
</evidence>
<feature type="region of interest" description="Disordered" evidence="5">
    <location>
        <begin position="750"/>
        <end position="865"/>
    </location>
</feature>
<evidence type="ECO:0000256" key="5">
    <source>
        <dbReference type="SAM" id="MobiDB-lite"/>
    </source>
</evidence>
<feature type="compositionally biased region" description="Polar residues" evidence="5">
    <location>
        <begin position="758"/>
        <end position="769"/>
    </location>
</feature>
<comment type="subcellular location">
    <subcellularLocation>
        <location evidence="1">Membrane</location>
        <topology evidence="1">Multi-pass membrane protein</topology>
    </subcellularLocation>
</comment>
<dbReference type="AlphaFoldDB" id="A0A4S4D1A4"/>
<dbReference type="EMBL" id="SDRB02013070">
    <property type="protein sequence ID" value="THF96001.1"/>
    <property type="molecule type" value="Genomic_DNA"/>
</dbReference>
<feature type="region of interest" description="Disordered" evidence="5">
    <location>
        <begin position="384"/>
        <end position="414"/>
    </location>
</feature>
<keyword evidence="4 6" id="KW-0472">Membrane</keyword>
<gene>
    <name evidence="7" type="ORF">TEA_011816</name>
</gene>
<name>A0A4S4D1A4_CAMSN</name>
<feature type="compositionally biased region" description="Low complexity" evidence="5">
    <location>
        <begin position="575"/>
        <end position="584"/>
    </location>
</feature>
<evidence type="ECO:0000256" key="1">
    <source>
        <dbReference type="ARBA" id="ARBA00004141"/>
    </source>
</evidence>
<feature type="transmembrane region" description="Helical" evidence="6">
    <location>
        <begin position="76"/>
        <end position="98"/>
    </location>
</feature>
<feature type="compositionally biased region" description="Basic and acidic residues" evidence="5">
    <location>
        <begin position="812"/>
        <end position="865"/>
    </location>
</feature>
<feature type="region of interest" description="Disordered" evidence="5">
    <location>
        <begin position="486"/>
        <end position="540"/>
    </location>
</feature>
<dbReference type="GO" id="GO:0008017">
    <property type="term" value="F:microtubule binding"/>
    <property type="evidence" value="ECO:0007669"/>
    <property type="project" value="InterPro"/>
</dbReference>
<feature type="compositionally biased region" description="Low complexity" evidence="5">
    <location>
        <begin position="489"/>
        <end position="519"/>
    </location>
</feature>
<organism evidence="7 8">
    <name type="scientific">Camellia sinensis var. sinensis</name>
    <name type="common">China tea</name>
    <dbReference type="NCBI Taxonomy" id="542762"/>
    <lineage>
        <taxon>Eukaryota</taxon>
        <taxon>Viridiplantae</taxon>
        <taxon>Streptophyta</taxon>
        <taxon>Embryophyta</taxon>
        <taxon>Tracheophyta</taxon>
        <taxon>Spermatophyta</taxon>
        <taxon>Magnoliopsida</taxon>
        <taxon>eudicotyledons</taxon>
        <taxon>Gunneridae</taxon>
        <taxon>Pentapetalae</taxon>
        <taxon>asterids</taxon>
        <taxon>Ericales</taxon>
        <taxon>Theaceae</taxon>
        <taxon>Camellia</taxon>
    </lineage>
</organism>
<evidence type="ECO:0000256" key="6">
    <source>
        <dbReference type="SAM" id="Phobius"/>
    </source>
</evidence>
<reference evidence="7 8" key="1">
    <citation type="journal article" date="2018" name="Proc. Natl. Acad. Sci. U.S.A.">
        <title>Draft genome sequence of Camellia sinensis var. sinensis provides insights into the evolution of the tea genome and tea quality.</title>
        <authorList>
            <person name="Wei C."/>
            <person name="Yang H."/>
            <person name="Wang S."/>
            <person name="Zhao J."/>
            <person name="Liu C."/>
            <person name="Gao L."/>
            <person name="Xia E."/>
            <person name="Lu Y."/>
            <person name="Tai Y."/>
            <person name="She G."/>
            <person name="Sun J."/>
            <person name="Cao H."/>
            <person name="Tong W."/>
            <person name="Gao Q."/>
            <person name="Li Y."/>
            <person name="Deng W."/>
            <person name="Jiang X."/>
            <person name="Wang W."/>
            <person name="Chen Q."/>
            <person name="Zhang S."/>
            <person name="Li H."/>
            <person name="Wu J."/>
            <person name="Wang P."/>
            <person name="Li P."/>
            <person name="Shi C."/>
            <person name="Zheng F."/>
            <person name="Jian J."/>
            <person name="Huang B."/>
            <person name="Shan D."/>
            <person name="Shi M."/>
            <person name="Fang C."/>
            <person name="Yue Y."/>
            <person name="Li F."/>
            <person name="Li D."/>
            <person name="Wei S."/>
            <person name="Han B."/>
            <person name="Jiang C."/>
            <person name="Yin Y."/>
            <person name="Xia T."/>
            <person name="Zhang Z."/>
            <person name="Bennetzen J.L."/>
            <person name="Zhao S."/>
            <person name="Wan X."/>
        </authorList>
    </citation>
    <scope>NUCLEOTIDE SEQUENCE [LARGE SCALE GENOMIC DNA]</scope>
    <source>
        <strain evidence="8">cv. Shuchazao</strain>
        <tissue evidence="7">Leaf</tissue>
    </source>
</reference>
<dbReference type="PRINTS" id="PR00783">
    <property type="entry name" value="MINTRINSICP"/>
</dbReference>
<dbReference type="GO" id="GO:0016020">
    <property type="term" value="C:membrane"/>
    <property type="evidence" value="ECO:0007669"/>
    <property type="project" value="UniProtKB-SubCell"/>
</dbReference>
<dbReference type="STRING" id="542762.A0A4S4D1A4"/>
<feature type="compositionally biased region" description="Polar residues" evidence="5">
    <location>
        <begin position="384"/>
        <end position="406"/>
    </location>
</feature>
<evidence type="ECO:0000313" key="8">
    <source>
        <dbReference type="Proteomes" id="UP000306102"/>
    </source>
</evidence>
<dbReference type="Proteomes" id="UP000306102">
    <property type="component" value="Unassembled WGS sequence"/>
</dbReference>
<feature type="transmembrane region" description="Helical" evidence="6">
    <location>
        <begin position="39"/>
        <end position="64"/>
    </location>
</feature>
<feature type="region of interest" description="Disordered" evidence="5">
    <location>
        <begin position="557"/>
        <end position="584"/>
    </location>
</feature>
<accession>A0A4S4D1A4</accession>
<dbReference type="InterPro" id="IPR045882">
    <property type="entry name" value="GPT1/2"/>
</dbReference>